<evidence type="ECO:0000313" key="2">
    <source>
        <dbReference type="EMBL" id="CAG7637602.1"/>
    </source>
</evidence>
<comment type="caution">
    <text evidence="2">The sequence shown here is derived from an EMBL/GenBank/DDBJ whole genome shotgun (WGS) entry which is preliminary data.</text>
</comment>
<dbReference type="Proteomes" id="UP001153328">
    <property type="component" value="Unassembled WGS sequence"/>
</dbReference>
<reference evidence="2" key="1">
    <citation type="submission" date="2021-06" db="EMBL/GenBank/DDBJ databases">
        <authorList>
            <person name="Arsene-Ploetze F."/>
        </authorList>
    </citation>
    <scope>NUCLEOTIDE SEQUENCE</scope>
    <source>
        <strain evidence="2">SBRY1</strain>
    </source>
</reference>
<proteinExistence type="predicted"/>
<organism evidence="2 3">
    <name type="scientific">Actinacidiphila bryophytorum</name>
    <dbReference type="NCBI Taxonomy" id="1436133"/>
    <lineage>
        <taxon>Bacteria</taxon>
        <taxon>Bacillati</taxon>
        <taxon>Actinomycetota</taxon>
        <taxon>Actinomycetes</taxon>
        <taxon>Kitasatosporales</taxon>
        <taxon>Streptomycetaceae</taxon>
        <taxon>Actinacidiphila</taxon>
    </lineage>
</organism>
<evidence type="ECO:0000313" key="3">
    <source>
        <dbReference type="Proteomes" id="UP001153328"/>
    </source>
</evidence>
<evidence type="ECO:0000256" key="1">
    <source>
        <dbReference type="SAM" id="MobiDB-lite"/>
    </source>
</evidence>
<keyword evidence="3" id="KW-1185">Reference proteome</keyword>
<accession>A0A9W4H0F8</accession>
<feature type="region of interest" description="Disordered" evidence="1">
    <location>
        <begin position="1"/>
        <end position="23"/>
    </location>
</feature>
<name>A0A9W4H0F8_9ACTN</name>
<dbReference type="AlphaFoldDB" id="A0A9W4H0F8"/>
<sequence length="135" mass="15334">MGRAPSQVERPEQRPRSYSSGGARRCGWWVVQEPAEAGRWSRRGTSRADRLFDSGRRQPDIQFSRNERFHGAPFTGPSGRLARQREGLPHNWCAPEGWHLVRTRVKRFALATCFARLAVHLQNTAAERLSVANSP</sequence>
<gene>
    <name evidence="2" type="ORF">SBRY_30137</name>
</gene>
<protein>
    <submittedName>
        <fullName evidence="2">Uncharacterized protein</fullName>
    </submittedName>
</protein>
<dbReference type="EMBL" id="CAJVAX010000017">
    <property type="protein sequence ID" value="CAG7637602.1"/>
    <property type="molecule type" value="Genomic_DNA"/>
</dbReference>